<protein>
    <recommendedName>
        <fullName evidence="1">Endonuclease/exonuclease/phosphatase domain-containing protein</fullName>
    </recommendedName>
</protein>
<dbReference type="EMBL" id="GBHO01039157">
    <property type="protein sequence ID" value="JAG04447.1"/>
    <property type="molecule type" value="Transcribed_RNA"/>
</dbReference>
<feature type="non-terminal residue" evidence="2">
    <location>
        <position position="134"/>
    </location>
</feature>
<sequence>LIQEPHVTQYKVRGLSLKNYDLIYTFTEGITPRTCVLVHRKWGATPTTWNNNKDITSVMVSTKRRDGSMQRTVFTSVYCAGDRITPVPYALEELTAWCQTNQHEIVIGADTNAHSTTWGERYTDGPENVISWVQ</sequence>
<dbReference type="SUPFAM" id="SSF56219">
    <property type="entry name" value="DNase I-like"/>
    <property type="match status" value="1"/>
</dbReference>
<reference evidence="2" key="1">
    <citation type="journal article" date="2014" name="PLoS ONE">
        <title>Transcriptome-Based Identification of ABC Transporters in the Western Tarnished Plant Bug Lygus hesperus.</title>
        <authorList>
            <person name="Hull J.J."/>
            <person name="Chaney K."/>
            <person name="Geib S.M."/>
            <person name="Fabrick J.A."/>
            <person name="Brent C.S."/>
            <person name="Walsh D."/>
            <person name="Lavine L.C."/>
        </authorList>
    </citation>
    <scope>NUCLEOTIDE SEQUENCE</scope>
</reference>
<evidence type="ECO:0000313" key="2">
    <source>
        <dbReference type="EMBL" id="JAG04447.1"/>
    </source>
</evidence>
<reference evidence="2" key="2">
    <citation type="submission" date="2014-07" db="EMBL/GenBank/DDBJ databases">
        <authorList>
            <person name="Hull J."/>
        </authorList>
    </citation>
    <scope>NUCLEOTIDE SEQUENCE</scope>
</reference>
<dbReference type="Pfam" id="PF14529">
    <property type="entry name" value="Exo_endo_phos_2"/>
    <property type="match status" value="1"/>
</dbReference>
<dbReference type="AlphaFoldDB" id="A0A0A9W7N2"/>
<feature type="domain" description="Endonuclease/exonuclease/phosphatase" evidence="1">
    <location>
        <begin position="73"/>
        <end position="124"/>
    </location>
</feature>
<gene>
    <name evidence="2" type="ORF">CM83_17896</name>
</gene>
<dbReference type="InterPro" id="IPR005135">
    <property type="entry name" value="Endo/exonuclease/phosphatase"/>
</dbReference>
<name>A0A0A9W7N2_LYGHE</name>
<feature type="non-terminal residue" evidence="2">
    <location>
        <position position="1"/>
    </location>
</feature>
<dbReference type="Gene3D" id="3.60.10.10">
    <property type="entry name" value="Endonuclease/exonuclease/phosphatase"/>
    <property type="match status" value="1"/>
</dbReference>
<evidence type="ECO:0000259" key="1">
    <source>
        <dbReference type="Pfam" id="PF14529"/>
    </source>
</evidence>
<accession>A0A0A9W7N2</accession>
<organism evidence="2">
    <name type="scientific">Lygus hesperus</name>
    <name type="common">Western plant bug</name>
    <dbReference type="NCBI Taxonomy" id="30085"/>
    <lineage>
        <taxon>Eukaryota</taxon>
        <taxon>Metazoa</taxon>
        <taxon>Ecdysozoa</taxon>
        <taxon>Arthropoda</taxon>
        <taxon>Hexapoda</taxon>
        <taxon>Insecta</taxon>
        <taxon>Pterygota</taxon>
        <taxon>Neoptera</taxon>
        <taxon>Paraneoptera</taxon>
        <taxon>Hemiptera</taxon>
        <taxon>Heteroptera</taxon>
        <taxon>Panheteroptera</taxon>
        <taxon>Cimicomorpha</taxon>
        <taxon>Miridae</taxon>
        <taxon>Mirini</taxon>
        <taxon>Lygus</taxon>
    </lineage>
</organism>
<proteinExistence type="predicted"/>
<dbReference type="InterPro" id="IPR036691">
    <property type="entry name" value="Endo/exonu/phosph_ase_sf"/>
</dbReference>